<dbReference type="EMBL" id="CM000605">
    <property type="protein sequence ID" value="EEC51513.1"/>
    <property type="molecule type" value="Genomic_DNA"/>
</dbReference>
<evidence type="ECO:0000259" key="2">
    <source>
        <dbReference type="Pfam" id="PF20710"/>
    </source>
</evidence>
<reference evidence="3 4" key="1">
    <citation type="journal article" date="2008" name="Nature">
        <title>The Phaeodactylum genome reveals the evolutionary history of diatom genomes.</title>
        <authorList>
            <person name="Bowler C."/>
            <person name="Allen A.E."/>
            <person name="Badger J.H."/>
            <person name="Grimwood J."/>
            <person name="Jabbari K."/>
            <person name="Kuo A."/>
            <person name="Maheswari U."/>
            <person name="Martens C."/>
            <person name="Maumus F."/>
            <person name="Otillar R.P."/>
            <person name="Rayko E."/>
            <person name="Salamov A."/>
            <person name="Vandepoele K."/>
            <person name="Beszteri B."/>
            <person name="Gruber A."/>
            <person name="Heijde M."/>
            <person name="Katinka M."/>
            <person name="Mock T."/>
            <person name="Valentin K."/>
            <person name="Verret F."/>
            <person name="Berges J.A."/>
            <person name="Brownlee C."/>
            <person name="Cadoret J.P."/>
            <person name="Chiovitti A."/>
            <person name="Choi C.J."/>
            <person name="Coesel S."/>
            <person name="De Martino A."/>
            <person name="Detter J.C."/>
            <person name="Durkin C."/>
            <person name="Falciatore A."/>
            <person name="Fournet J."/>
            <person name="Haruta M."/>
            <person name="Huysman M.J."/>
            <person name="Jenkins B.D."/>
            <person name="Jiroutova K."/>
            <person name="Jorgensen R.E."/>
            <person name="Joubert Y."/>
            <person name="Kaplan A."/>
            <person name="Kroger N."/>
            <person name="Kroth P.G."/>
            <person name="La Roche J."/>
            <person name="Lindquist E."/>
            <person name="Lommer M."/>
            <person name="Martin-Jezequel V."/>
            <person name="Lopez P.J."/>
            <person name="Lucas S."/>
            <person name="Mangogna M."/>
            <person name="McGinnis K."/>
            <person name="Medlin L.K."/>
            <person name="Montsant A."/>
            <person name="Oudot-Le Secq M.P."/>
            <person name="Napoli C."/>
            <person name="Obornik M."/>
            <person name="Parker M.S."/>
            <person name="Petit J.L."/>
            <person name="Porcel B.M."/>
            <person name="Poulsen N."/>
            <person name="Robison M."/>
            <person name="Rychlewski L."/>
            <person name="Rynearson T.A."/>
            <person name="Schmutz J."/>
            <person name="Shapiro H."/>
            <person name="Siaut M."/>
            <person name="Stanley M."/>
            <person name="Sussman M.R."/>
            <person name="Taylor A.R."/>
            <person name="Vardi A."/>
            <person name="von Dassow P."/>
            <person name="Vyverman W."/>
            <person name="Willis A."/>
            <person name="Wyrwicz L.S."/>
            <person name="Rokhsar D.S."/>
            <person name="Weissenbach J."/>
            <person name="Armbrust E.V."/>
            <person name="Green B.R."/>
            <person name="Van de Peer Y."/>
            <person name="Grigoriev I.V."/>
        </authorList>
    </citation>
    <scope>NUCLEOTIDE SEQUENCE [LARGE SCALE GENOMIC DNA]</scope>
    <source>
        <strain evidence="3 4">CCAP 1055/1</strain>
    </source>
</reference>
<feature type="region of interest" description="Disordered" evidence="1">
    <location>
        <begin position="80"/>
        <end position="112"/>
    </location>
</feature>
<feature type="region of interest" description="Disordered" evidence="1">
    <location>
        <begin position="314"/>
        <end position="354"/>
    </location>
</feature>
<dbReference type="AlphaFoldDB" id="B7FRJ2"/>
<dbReference type="OrthoDB" id="46262at2759"/>
<evidence type="ECO:0000313" key="4">
    <source>
        <dbReference type="Proteomes" id="UP000000759"/>
    </source>
</evidence>
<feature type="domain" description="DUF6824" evidence="2">
    <location>
        <begin position="153"/>
        <end position="236"/>
    </location>
</feature>
<sequence>MAGLESIALAVAQLERASAREDTVSRGAVSPQDGAIEGPSHLSSFGSQPPTLPSRSAFMPASRIVSTDFSQFASPHGFTFHAPVLPTPQPQNSSSEGGRTPDASSPTELSESSIAVAQSAMDNLMSVMGLAERSTSSLIKSPTDPIEKVLLNDVLLGRGGETNHHSGNVFYRHLVKACQPAYISAKRRNKPRIAESIVYTVRQLGGRFIKKGTGDNVWVDVGNTKAREKTSQALREGAPDLRNGSPIKGAEEKTEEGCGPGLVLVETAQPELNSPTKKRRTSLDALARAAASTTPGMDNNCDLLLMTRSPDSSMNITASVSGDEESSKQSKRSNSSLGPRIKLLKRRLENDNGL</sequence>
<dbReference type="InParanoid" id="B7FRJ2"/>
<name>B7FRJ2_PHATC</name>
<protein>
    <recommendedName>
        <fullName evidence="2">DUF6824 domain-containing protein</fullName>
    </recommendedName>
</protein>
<feature type="compositionally biased region" description="Polar residues" evidence="1">
    <location>
        <begin position="90"/>
        <end position="112"/>
    </location>
</feature>
<feature type="region of interest" description="Disordered" evidence="1">
    <location>
        <begin position="16"/>
        <end position="56"/>
    </location>
</feature>
<accession>B7FRJ2</accession>
<organism evidence="3 4">
    <name type="scientific">Phaeodactylum tricornutum (strain CCAP 1055/1)</name>
    <dbReference type="NCBI Taxonomy" id="556484"/>
    <lineage>
        <taxon>Eukaryota</taxon>
        <taxon>Sar</taxon>
        <taxon>Stramenopiles</taxon>
        <taxon>Ochrophyta</taxon>
        <taxon>Bacillariophyta</taxon>
        <taxon>Bacillariophyceae</taxon>
        <taxon>Bacillariophycidae</taxon>
        <taxon>Naviculales</taxon>
        <taxon>Phaeodactylaceae</taxon>
        <taxon>Phaeodactylum</taxon>
    </lineage>
</organism>
<dbReference type="HOGENOM" id="CLU_784056_0_0_1"/>
<dbReference type="GeneID" id="7196688"/>
<feature type="region of interest" description="Disordered" evidence="1">
    <location>
        <begin position="228"/>
        <end position="259"/>
    </location>
</feature>
<dbReference type="Pfam" id="PF20710">
    <property type="entry name" value="DUF6824"/>
    <property type="match status" value="1"/>
</dbReference>
<gene>
    <name evidence="3" type="ORF">PHATRDRAFT_42510</name>
</gene>
<dbReference type="KEGG" id="pti:PHATRDRAFT_42510"/>
<evidence type="ECO:0000256" key="1">
    <source>
        <dbReference type="SAM" id="MobiDB-lite"/>
    </source>
</evidence>
<proteinExistence type="predicted"/>
<reference evidence="4" key="2">
    <citation type="submission" date="2008-08" db="EMBL/GenBank/DDBJ databases">
        <authorList>
            <consortium name="Diatom Consortium"/>
            <person name="Grigoriev I."/>
            <person name="Grimwood J."/>
            <person name="Kuo A."/>
            <person name="Otillar R.P."/>
            <person name="Salamov A."/>
            <person name="Detter J.C."/>
            <person name="Lindquist E."/>
            <person name="Shapiro H."/>
            <person name="Lucas S."/>
            <person name="Glavina del Rio T."/>
            <person name="Pitluck S."/>
            <person name="Rokhsar D."/>
            <person name="Bowler C."/>
        </authorList>
    </citation>
    <scope>GENOME REANNOTATION</scope>
    <source>
        <strain evidence="4">CCAP 1055/1</strain>
    </source>
</reference>
<dbReference type="InterPro" id="IPR049227">
    <property type="entry name" value="DUF6824"/>
</dbReference>
<dbReference type="PaxDb" id="2850-Phatr42510"/>
<dbReference type="Proteomes" id="UP000000759">
    <property type="component" value="Chromosome 1"/>
</dbReference>
<keyword evidence="4" id="KW-1185">Reference proteome</keyword>
<dbReference type="RefSeq" id="XP_002177050.1">
    <property type="nucleotide sequence ID" value="XM_002177014.1"/>
</dbReference>
<evidence type="ECO:0000313" key="3">
    <source>
        <dbReference type="EMBL" id="EEC51513.1"/>
    </source>
</evidence>